<keyword evidence="2" id="KW-0378">Hydrolase</keyword>
<feature type="domain" description="Glycosyl hydrolase family 13 catalytic" evidence="4">
    <location>
        <begin position="21"/>
        <end position="414"/>
    </location>
</feature>
<dbReference type="SMART" id="SM00642">
    <property type="entry name" value="Aamy"/>
    <property type="match status" value="1"/>
</dbReference>
<reference evidence="5 6" key="1">
    <citation type="journal article" date="2015" name="Genome Announc.">
        <title>Expanding the biotechnology potential of lactobacilli through comparative genomics of 213 strains and associated genera.</title>
        <authorList>
            <person name="Sun Z."/>
            <person name="Harris H.M."/>
            <person name="McCann A."/>
            <person name="Guo C."/>
            <person name="Argimon S."/>
            <person name="Zhang W."/>
            <person name="Yang X."/>
            <person name="Jeffery I.B."/>
            <person name="Cooney J.C."/>
            <person name="Kagawa T.F."/>
            <person name="Liu W."/>
            <person name="Song Y."/>
            <person name="Salvetti E."/>
            <person name="Wrobel A."/>
            <person name="Rasinkangas P."/>
            <person name="Parkhill J."/>
            <person name="Rea M.C."/>
            <person name="O'Sullivan O."/>
            <person name="Ritari J."/>
            <person name="Douillard F.P."/>
            <person name="Paul Ross R."/>
            <person name="Yang R."/>
            <person name="Briner A.E."/>
            <person name="Felis G.E."/>
            <person name="de Vos W.M."/>
            <person name="Barrangou R."/>
            <person name="Klaenhammer T.R."/>
            <person name="Caufield P.W."/>
            <person name="Cui Y."/>
            <person name="Zhang H."/>
            <person name="O'Toole P.W."/>
        </authorList>
    </citation>
    <scope>NUCLEOTIDE SEQUENCE [LARGE SCALE GENOMIC DNA]</scope>
    <source>
        <strain evidence="5 6">DSM 18382</strain>
    </source>
</reference>
<evidence type="ECO:0000256" key="1">
    <source>
        <dbReference type="ARBA" id="ARBA00008061"/>
    </source>
</evidence>
<evidence type="ECO:0000313" key="6">
    <source>
        <dbReference type="Proteomes" id="UP000051966"/>
    </source>
</evidence>
<dbReference type="NCBIfam" id="NF008183">
    <property type="entry name" value="PRK10933.1"/>
    <property type="match status" value="1"/>
</dbReference>
<name>A0A0R1VET1_9LACO</name>
<dbReference type="PATRIC" id="fig|1423743.5.peg.1013"/>
<keyword evidence="6" id="KW-1185">Reference proteome</keyword>
<evidence type="ECO:0000259" key="4">
    <source>
        <dbReference type="SMART" id="SM00642"/>
    </source>
</evidence>
<proteinExistence type="inferred from homology"/>
<dbReference type="Proteomes" id="UP000051966">
    <property type="component" value="Unassembled WGS sequence"/>
</dbReference>
<dbReference type="GO" id="GO:0009313">
    <property type="term" value="P:oligosaccharide catabolic process"/>
    <property type="evidence" value="ECO:0007669"/>
    <property type="project" value="TreeGrafter"/>
</dbReference>
<dbReference type="PANTHER" id="PTHR10357:SF178">
    <property type="entry name" value="OLIGO-1,6-GLUCOSIDASE 3-RELATED"/>
    <property type="match status" value="1"/>
</dbReference>
<evidence type="ECO:0000256" key="3">
    <source>
        <dbReference type="ARBA" id="ARBA00023295"/>
    </source>
</evidence>
<dbReference type="RefSeq" id="WP_191978547.1">
    <property type="nucleotide sequence ID" value="NZ_AZFY01000122.1"/>
</dbReference>
<dbReference type="AlphaFoldDB" id="A0A0R1VET1"/>
<evidence type="ECO:0000256" key="2">
    <source>
        <dbReference type="ARBA" id="ARBA00022801"/>
    </source>
</evidence>
<accession>A0A0R1VET1</accession>
<dbReference type="FunFam" id="3.90.400.10:FF:000002">
    <property type="entry name" value="Sucrose isomerase"/>
    <property type="match status" value="1"/>
</dbReference>
<dbReference type="Gene3D" id="2.60.40.1180">
    <property type="entry name" value="Golgi alpha-mannosidase II"/>
    <property type="match status" value="1"/>
</dbReference>
<gene>
    <name evidence="5" type="ORF">FD41_GL000980</name>
</gene>
<dbReference type="InterPro" id="IPR006047">
    <property type="entry name" value="GH13_cat_dom"/>
</dbReference>
<dbReference type="Gene3D" id="3.20.20.80">
    <property type="entry name" value="Glycosidases"/>
    <property type="match status" value="1"/>
</dbReference>
<dbReference type="PANTHER" id="PTHR10357">
    <property type="entry name" value="ALPHA-AMYLASE FAMILY MEMBER"/>
    <property type="match status" value="1"/>
</dbReference>
<dbReference type="CDD" id="cd11333">
    <property type="entry name" value="AmyAc_SI_OligoGlu_DGase"/>
    <property type="match status" value="1"/>
</dbReference>
<dbReference type="SUPFAM" id="SSF51445">
    <property type="entry name" value="(Trans)glycosidases"/>
    <property type="match status" value="1"/>
</dbReference>
<evidence type="ECO:0000313" key="5">
    <source>
        <dbReference type="EMBL" id="KRM03943.1"/>
    </source>
</evidence>
<dbReference type="InterPro" id="IPR013780">
    <property type="entry name" value="Glyco_hydro_b"/>
</dbReference>
<comment type="similarity">
    <text evidence="1">Belongs to the glycosyl hydrolase 13 family.</text>
</comment>
<sequence length="552" mass="63713">MSILISNEQNPTWWQNAVGYQIYPKSFYDSNHDGIGDIAGIISKIPYIKSLGVNFVWLSPFFASPNIDNGYDISDYRAIDPQYGTLDDIFKMIDQFHRQDIRVVFDLVINHTSDQHRWFQEAKKSVDNPYHDFYIWRKPVNGDVPNNWVSLFGGSAWTYNPATDEYYYHLFAKQQPDLNWENPQVHQAVTKIIDWWAQQGVDGFRLDAISHLKKDQRFENVTDQEAAMNNVPGIDKLLAGLSSDFKRNHLMTVGEAGGVPVSEAKRWVDPKSGYFNMIFQFDHVSFWEKFTVGKVDVAQLRDALTRWQTGLAENGWNALFLENHDLPRAVSYFGNDRRYRQQSATSLAMMYLLMKGTPFIYQGQELGMTNVSFDKIDQFRDLDSKRFYREELAKGKTPAETLVKLRGKSRDNARTPMQWTAAANGGFSDHQPWIAANPNAAEINVANESNQRHSVLNFYRRLVQLRLTEPILLTGRYQLIDTHDHQLFVYCRQADKAGYLIITNLSDQPAAFTIPSDYHHLQLILANTSEKPTSPNLKLAPWSAYLYKYERN</sequence>
<protein>
    <submittedName>
        <fullName evidence="5">Oligo-1,6-glucosidase</fullName>
    </submittedName>
</protein>
<keyword evidence="3" id="KW-0326">Glycosidase</keyword>
<dbReference type="FunFam" id="3.20.20.80:FF:000064">
    <property type="entry name" value="Oligo-1,6-glucosidase"/>
    <property type="match status" value="1"/>
</dbReference>
<dbReference type="InterPro" id="IPR017853">
    <property type="entry name" value="GH"/>
</dbReference>
<dbReference type="EMBL" id="AZFY01000122">
    <property type="protein sequence ID" value="KRM03943.1"/>
    <property type="molecule type" value="Genomic_DNA"/>
</dbReference>
<dbReference type="InterPro" id="IPR045857">
    <property type="entry name" value="O16G_dom_2"/>
</dbReference>
<dbReference type="SUPFAM" id="SSF51011">
    <property type="entry name" value="Glycosyl hydrolase domain"/>
    <property type="match status" value="1"/>
</dbReference>
<dbReference type="GO" id="GO:0004556">
    <property type="term" value="F:alpha-amylase activity"/>
    <property type="evidence" value="ECO:0007669"/>
    <property type="project" value="TreeGrafter"/>
</dbReference>
<dbReference type="Pfam" id="PF00128">
    <property type="entry name" value="Alpha-amylase"/>
    <property type="match status" value="1"/>
</dbReference>
<comment type="caution">
    <text evidence="5">The sequence shown here is derived from an EMBL/GenBank/DDBJ whole genome shotgun (WGS) entry which is preliminary data.</text>
</comment>
<organism evidence="5 6">
    <name type="scientific">Lentilactobacillus farraginis DSM 18382 = JCM 14108</name>
    <dbReference type="NCBI Taxonomy" id="1423743"/>
    <lineage>
        <taxon>Bacteria</taxon>
        <taxon>Bacillati</taxon>
        <taxon>Bacillota</taxon>
        <taxon>Bacilli</taxon>
        <taxon>Lactobacillales</taxon>
        <taxon>Lactobacillaceae</taxon>
        <taxon>Lentilactobacillus</taxon>
    </lineage>
</organism>
<dbReference type="Gene3D" id="3.90.400.10">
    <property type="entry name" value="Oligo-1,6-glucosidase, Domain 2"/>
    <property type="match status" value="1"/>
</dbReference>